<keyword evidence="12" id="KW-1185">Reference proteome</keyword>
<feature type="domain" description="3-dehydroquinate synthase C-terminal" evidence="10">
    <location>
        <begin position="228"/>
        <end position="371"/>
    </location>
</feature>
<sequence>MCDSPISAGHEKDGSALEVVASPALRKPSTPTSVAPGAQEPSWHVKASQPVNYEVRLCQGVFDPNRTDLLDAGRPDGNRTHRRFVVVDETVDRLYGTAMRQYFEHHGVTCEIMVVQAGEVRKEIDVVLRFVERLDAFGIDRRREPVIVVGGGVVMDIVGLAASLYRRGTPFIRVPTTLVGLVDAGVGVKTGVNFNGHKNQLGTYSAATLTLLDRGFLATLSRRHISNGLAEILKVGLIKDEALFGLLERYGRLVLDENFQGTSPEGADAATAILEAAITGMLEELEPNLWEETLERSMDYGHTFSPAVEMLGLPAMLHGEAVCLDMALSTVLAHRRGLVSENECRRVFSVMSDLELPTWSPLHTPEVLGHALHATVRRRDGQQRLPLPVGIGNTVFVNDVSDEELVAAIEIQREMATTSSVEVA</sequence>
<dbReference type="InterPro" id="IPR050071">
    <property type="entry name" value="Dehydroquinate_synthase"/>
</dbReference>
<feature type="domain" description="3-dehydroquinate synthase N-terminal" evidence="9">
    <location>
        <begin position="113"/>
        <end position="226"/>
    </location>
</feature>
<organism evidence="11 12">
    <name type="scientific">Lentzea jiangxiensis</name>
    <dbReference type="NCBI Taxonomy" id="641025"/>
    <lineage>
        <taxon>Bacteria</taxon>
        <taxon>Bacillati</taxon>
        <taxon>Actinomycetota</taxon>
        <taxon>Actinomycetes</taxon>
        <taxon>Pseudonocardiales</taxon>
        <taxon>Pseudonocardiaceae</taxon>
        <taxon>Lentzea</taxon>
    </lineage>
</organism>
<dbReference type="Pfam" id="PF24621">
    <property type="entry name" value="DHQS_C"/>
    <property type="match status" value="1"/>
</dbReference>
<comment type="catalytic activity">
    <reaction evidence="6">
        <text>D-sedoheptulose 7-phosphate = 2-epi-5-epi-valiolone + phosphate</text>
        <dbReference type="Rhea" id="RHEA:44184"/>
        <dbReference type="ChEBI" id="CHEBI:43474"/>
        <dbReference type="ChEBI" id="CHEBI:57483"/>
        <dbReference type="ChEBI" id="CHEBI:84187"/>
        <dbReference type="EC" id="4.2.3.152"/>
    </reaction>
</comment>
<reference evidence="12" key="1">
    <citation type="submission" date="2016-10" db="EMBL/GenBank/DDBJ databases">
        <authorList>
            <person name="Varghese N."/>
            <person name="Submissions S."/>
        </authorList>
    </citation>
    <scope>NUCLEOTIDE SEQUENCE [LARGE SCALE GENOMIC DNA]</scope>
    <source>
        <strain evidence="12">CGMCC 4.6609</strain>
    </source>
</reference>
<dbReference type="Gene3D" id="3.40.50.1970">
    <property type="match status" value="1"/>
</dbReference>
<dbReference type="AlphaFoldDB" id="A0A1H0LWH9"/>
<evidence type="ECO:0000256" key="1">
    <source>
        <dbReference type="ARBA" id="ARBA00001911"/>
    </source>
</evidence>
<evidence type="ECO:0000256" key="7">
    <source>
        <dbReference type="ARBA" id="ARBA00024060"/>
    </source>
</evidence>
<dbReference type="SUPFAM" id="SSF56796">
    <property type="entry name" value="Dehydroquinate synthase-like"/>
    <property type="match status" value="1"/>
</dbReference>
<protein>
    <recommendedName>
        <fullName evidence="8">2-epi-5-epi-valiolone synthase</fullName>
        <ecNumber evidence="7">4.2.3.152</ecNumber>
    </recommendedName>
</protein>
<keyword evidence="2" id="KW-0479">Metal-binding</keyword>
<gene>
    <name evidence="11" type="ORF">SAMN05421507_103483</name>
</gene>
<evidence type="ECO:0000256" key="4">
    <source>
        <dbReference type="ARBA" id="ARBA00023027"/>
    </source>
</evidence>
<keyword evidence="4" id="KW-0520">NAD</keyword>
<dbReference type="GO" id="GO:0003856">
    <property type="term" value="F:3-dehydroquinate synthase activity"/>
    <property type="evidence" value="ECO:0007669"/>
    <property type="project" value="TreeGrafter"/>
</dbReference>
<dbReference type="GO" id="GO:0046872">
    <property type="term" value="F:metal ion binding"/>
    <property type="evidence" value="ECO:0007669"/>
    <property type="project" value="UniProtKB-KW"/>
</dbReference>
<dbReference type="InterPro" id="IPR035872">
    <property type="entry name" value="EEVS-like"/>
</dbReference>
<evidence type="ECO:0000259" key="10">
    <source>
        <dbReference type="Pfam" id="PF24621"/>
    </source>
</evidence>
<evidence type="ECO:0000313" key="11">
    <source>
        <dbReference type="EMBL" id="SDO72589.1"/>
    </source>
</evidence>
<dbReference type="GO" id="GO:0000166">
    <property type="term" value="F:nucleotide binding"/>
    <property type="evidence" value="ECO:0007669"/>
    <property type="project" value="UniProtKB-KW"/>
</dbReference>
<proteinExistence type="predicted"/>
<keyword evidence="3" id="KW-0547">Nucleotide-binding</keyword>
<dbReference type="EMBL" id="FNIX01000003">
    <property type="protein sequence ID" value="SDO72589.1"/>
    <property type="molecule type" value="Genomic_DNA"/>
</dbReference>
<dbReference type="Proteomes" id="UP000199691">
    <property type="component" value="Unassembled WGS sequence"/>
</dbReference>
<dbReference type="InterPro" id="IPR056179">
    <property type="entry name" value="DHQS_C"/>
</dbReference>
<evidence type="ECO:0000256" key="3">
    <source>
        <dbReference type="ARBA" id="ARBA00022741"/>
    </source>
</evidence>
<dbReference type="CDD" id="cd08199">
    <property type="entry name" value="EEVS"/>
    <property type="match status" value="1"/>
</dbReference>
<dbReference type="PANTHER" id="PTHR43622">
    <property type="entry name" value="3-DEHYDROQUINATE SYNTHASE"/>
    <property type="match status" value="1"/>
</dbReference>
<evidence type="ECO:0000259" key="9">
    <source>
        <dbReference type="Pfam" id="PF01761"/>
    </source>
</evidence>
<dbReference type="STRING" id="641025.SAMN05421507_103483"/>
<evidence type="ECO:0000256" key="6">
    <source>
        <dbReference type="ARBA" id="ARBA00023993"/>
    </source>
</evidence>
<dbReference type="InterPro" id="IPR030960">
    <property type="entry name" value="DHQS/DOIS_N"/>
</dbReference>
<dbReference type="EC" id="4.2.3.152" evidence="7"/>
<comment type="cofactor">
    <cofactor evidence="1">
        <name>NAD(+)</name>
        <dbReference type="ChEBI" id="CHEBI:57540"/>
    </cofactor>
</comment>
<keyword evidence="5" id="KW-0456">Lyase</keyword>
<evidence type="ECO:0000256" key="8">
    <source>
        <dbReference type="ARBA" id="ARBA00024092"/>
    </source>
</evidence>
<dbReference type="Pfam" id="PF01761">
    <property type="entry name" value="DHQ_synthase"/>
    <property type="match status" value="1"/>
</dbReference>
<evidence type="ECO:0000256" key="5">
    <source>
        <dbReference type="ARBA" id="ARBA00023239"/>
    </source>
</evidence>
<dbReference type="PANTHER" id="PTHR43622:SF3">
    <property type="entry name" value="2-EPI-5-EPI-VALIOLONE SYNTHASE"/>
    <property type="match status" value="1"/>
</dbReference>
<evidence type="ECO:0000313" key="12">
    <source>
        <dbReference type="Proteomes" id="UP000199691"/>
    </source>
</evidence>
<accession>A0A1H0LWH9</accession>
<dbReference type="Gene3D" id="1.20.1090.10">
    <property type="entry name" value="Dehydroquinate synthase-like - alpha domain"/>
    <property type="match status" value="1"/>
</dbReference>
<evidence type="ECO:0000256" key="2">
    <source>
        <dbReference type="ARBA" id="ARBA00022723"/>
    </source>
</evidence>
<dbReference type="GO" id="GO:0017000">
    <property type="term" value="P:antibiotic biosynthetic process"/>
    <property type="evidence" value="ECO:0007669"/>
    <property type="project" value="InterPro"/>
</dbReference>
<name>A0A1H0LWH9_9PSEU</name>
<dbReference type="OrthoDB" id="9806583at2"/>